<feature type="non-terminal residue" evidence="3">
    <location>
        <position position="814"/>
    </location>
</feature>
<feature type="compositionally biased region" description="Basic and acidic residues" evidence="1">
    <location>
        <begin position="619"/>
        <end position="631"/>
    </location>
</feature>
<dbReference type="PROSITE" id="PS51394">
    <property type="entry name" value="PFU"/>
    <property type="match status" value="1"/>
</dbReference>
<protein>
    <recommendedName>
        <fullName evidence="2">PFU domain-containing protein</fullName>
    </recommendedName>
</protein>
<dbReference type="InterPro" id="IPR038122">
    <property type="entry name" value="PFU_sf"/>
</dbReference>
<dbReference type="PANTHER" id="PTHR35381:SF1">
    <property type="entry name" value="EF-HAND DOMAIN-CONTAINING PROTEIN"/>
    <property type="match status" value="1"/>
</dbReference>
<feature type="compositionally biased region" description="Polar residues" evidence="1">
    <location>
        <begin position="653"/>
        <end position="663"/>
    </location>
</feature>
<gene>
    <name evidence="3" type="ORF">PPAR00522_LOCUS17306</name>
</gene>
<dbReference type="PANTHER" id="PTHR35381">
    <property type="entry name" value="EF-HAND DOMAIN-CONTAINING PROTEIN"/>
    <property type="match status" value="1"/>
</dbReference>
<feature type="region of interest" description="Disordered" evidence="1">
    <location>
        <begin position="1"/>
        <end position="23"/>
    </location>
</feature>
<evidence type="ECO:0000256" key="1">
    <source>
        <dbReference type="SAM" id="MobiDB-lite"/>
    </source>
</evidence>
<feature type="region of interest" description="Disordered" evidence="1">
    <location>
        <begin position="79"/>
        <end position="132"/>
    </location>
</feature>
<feature type="compositionally biased region" description="Gly residues" evidence="1">
    <location>
        <begin position="634"/>
        <end position="644"/>
    </location>
</feature>
<proteinExistence type="predicted"/>
<dbReference type="Gene3D" id="3.10.20.870">
    <property type="entry name" value="PFU (PLAA family ubiquitin binding), C-terminal domain"/>
    <property type="match status" value="1"/>
</dbReference>
<organism evidence="3">
    <name type="scientific">Polytomella parva</name>
    <dbReference type="NCBI Taxonomy" id="51329"/>
    <lineage>
        <taxon>Eukaryota</taxon>
        <taxon>Viridiplantae</taxon>
        <taxon>Chlorophyta</taxon>
        <taxon>core chlorophytes</taxon>
        <taxon>Chlorophyceae</taxon>
        <taxon>CS clade</taxon>
        <taxon>Chlamydomonadales</taxon>
        <taxon>Chlamydomonadaceae</taxon>
        <taxon>Polytomella</taxon>
    </lineage>
</organism>
<feature type="domain" description="PFU" evidence="2">
    <location>
        <begin position="1"/>
        <end position="88"/>
    </location>
</feature>
<accession>A0A7S0VAT8</accession>
<reference evidence="3" key="1">
    <citation type="submission" date="2021-01" db="EMBL/GenBank/DDBJ databases">
        <authorList>
            <person name="Corre E."/>
            <person name="Pelletier E."/>
            <person name="Niang G."/>
            <person name="Scheremetjew M."/>
            <person name="Finn R."/>
            <person name="Kale V."/>
            <person name="Holt S."/>
            <person name="Cochrane G."/>
            <person name="Meng A."/>
            <person name="Brown T."/>
            <person name="Cohen L."/>
        </authorList>
    </citation>
    <scope>NUCLEOTIDE SEQUENCE</scope>
    <source>
        <strain evidence="3">SAG 63-3</strain>
    </source>
</reference>
<feature type="region of interest" description="Disordered" evidence="1">
    <location>
        <begin position="165"/>
        <end position="186"/>
    </location>
</feature>
<dbReference type="InterPro" id="IPR015155">
    <property type="entry name" value="PFU"/>
</dbReference>
<name>A0A7S0VAT8_9CHLO</name>
<evidence type="ECO:0000259" key="2">
    <source>
        <dbReference type="PROSITE" id="PS51394"/>
    </source>
</evidence>
<evidence type="ECO:0000313" key="3">
    <source>
        <dbReference type="EMBL" id="CAD8784609.1"/>
    </source>
</evidence>
<sequence length="814" mass="91020">MDNTNQFAQSPSSDKGDKSKDSLPLLLVTTVDIGGGLSGKIELHRGDEPLDAAKAFCIKHNLPSTIVEPLTLHLIENLKKASKSPDQKSSPSTEGKSPEKAPEVQNDTDLKEQEPEKNKADEAKEEFSFGNGVDDDKLYQKLSSKLLPVDETRLNKDNVMSAADFVPSTKRKDPNRSSRNQFSYSVNSAEPRRDTVYNRLYIGALDRIQRLEEKRKIQEFEAMNNLRESKSSIGWISAEMMKSRGKGYENYGEMLYAKGLEVSESKKSKAELYKSQELDKEMKGVTFKPNVTKKAHDLKYKDSSSDDSGDEMWQRLHSRGMRKSTADRLETLRRQREMEEISECTFRPRINKTSESLMAQRSETLKILNISHYDQLFQDAIRRQKKSEEMSTWFPDEVTFHPIVNNDGKAKEYVRRSWDKLAKDPSVRQSLSALGIDPSASNPSVVDRLYASLKKRDAKIEETRAKFHGSVDPVTGKELYRPEINRNAGVVAARRNPDGKNIGEHLYQVAKDIAQRHRQQEMREVINAAIEANKPRSTATSQNMFLKLKLKRFGQIFDYLDESSLGLVDLISVVRARGGRLDNLDPEVLADVETAASVWAHANGTSLDVWPEEEEGEGEGEREREREKAKDGSYSGGGGRGGMEGSSPGKAANSGSSRASTPSGAPVACPPLNLEQFVAVMEQALILRRGPRSYLVPSPAVREVDDPSFKPSINKKSKELAARLRPDDESLYDLLYKVAEVTREKLEVVRREKEDEELRQCTFHPQLNANSRAVDGRALRLSMNASARYAAQGPLGPVLAVDAANGIVEVGVWG</sequence>
<feature type="compositionally biased region" description="Basic and acidic residues" evidence="1">
    <location>
        <begin position="96"/>
        <end position="127"/>
    </location>
</feature>
<dbReference type="EMBL" id="HBFM01026778">
    <property type="protein sequence ID" value="CAD8784609.1"/>
    <property type="molecule type" value="Transcribed_RNA"/>
</dbReference>
<feature type="region of interest" description="Disordered" evidence="1">
    <location>
        <begin position="603"/>
        <end position="667"/>
    </location>
</feature>
<feature type="compositionally biased region" description="Polar residues" evidence="1">
    <location>
        <begin position="177"/>
        <end position="186"/>
    </location>
</feature>
<dbReference type="AlphaFoldDB" id="A0A7S0VAT8"/>